<dbReference type="Gene3D" id="1.10.10.60">
    <property type="entry name" value="Homeodomain-like"/>
    <property type="match status" value="1"/>
</dbReference>
<dbReference type="RefSeq" id="WP_284726913.1">
    <property type="nucleotide sequence ID" value="NZ_JASCSA010000007.1"/>
</dbReference>
<dbReference type="Pfam" id="PF12833">
    <property type="entry name" value="HTH_18"/>
    <property type="match status" value="1"/>
</dbReference>
<dbReference type="Proteomes" id="UP001229025">
    <property type="component" value="Unassembled WGS sequence"/>
</dbReference>
<feature type="domain" description="HTH araC/xylS-type" evidence="4">
    <location>
        <begin position="150"/>
        <end position="247"/>
    </location>
</feature>
<keyword evidence="6" id="KW-1185">Reference proteome</keyword>
<evidence type="ECO:0000256" key="2">
    <source>
        <dbReference type="ARBA" id="ARBA00023159"/>
    </source>
</evidence>
<dbReference type="Pfam" id="PF02805">
    <property type="entry name" value="Ada_Zn_binding"/>
    <property type="match status" value="1"/>
</dbReference>
<feature type="compositionally biased region" description="Basic and acidic residues" evidence="3">
    <location>
        <begin position="89"/>
        <end position="106"/>
    </location>
</feature>
<keyword evidence="5" id="KW-0808">Transferase</keyword>
<dbReference type="Pfam" id="PF01035">
    <property type="entry name" value="DNA_binding_1"/>
    <property type="match status" value="1"/>
</dbReference>
<accession>A0ABT6UQ22</accession>
<dbReference type="CDD" id="cd06445">
    <property type="entry name" value="ATase"/>
    <property type="match status" value="1"/>
</dbReference>
<dbReference type="InterPro" id="IPR004026">
    <property type="entry name" value="Ada_DNA_repair_Zn-bd"/>
</dbReference>
<keyword evidence="2" id="KW-0010">Activator</keyword>
<dbReference type="NCBIfam" id="TIGR00589">
    <property type="entry name" value="ogt"/>
    <property type="match status" value="1"/>
</dbReference>
<proteinExistence type="predicted"/>
<dbReference type="SUPFAM" id="SSF57884">
    <property type="entry name" value="Ada DNA repair protein, N-terminal domain (N-Ada 10)"/>
    <property type="match status" value="1"/>
</dbReference>
<dbReference type="GO" id="GO:0003908">
    <property type="term" value="F:methylated-DNA-[protein]-cysteine S-methyltransferase activity"/>
    <property type="evidence" value="ECO:0007669"/>
    <property type="project" value="UniProtKB-EC"/>
</dbReference>
<dbReference type="PANTHER" id="PTHR10815:SF14">
    <property type="entry name" value="BIFUNCTIONAL TRANSCRIPTIONAL ACTIVATOR_DNA REPAIR ENZYME ADA"/>
    <property type="match status" value="1"/>
</dbReference>
<evidence type="ECO:0000259" key="4">
    <source>
        <dbReference type="PROSITE" id="PS01124"/>
    </source>
</evidence>
<gene>
    <name evidence="5" type="ORF">QLT01_10635</name>
</gene>
<name>A0ABT6UQ22_9GAMM</name>
<sequence>MTSVSGEKTAVGMTAPPAAGDAQGCDEAIWQRLLARQPIAGEALRYGVITTGIFCRIGCPSPAPRRDNLRLFADAHAARAAGMRACRRCHPEPPEKPDRPQADKQARHPVRATSGAPTMPELNAPLSRASTAASSTPAIADSTPASPWPLTVCRQLEQAVAAGEPTPTLASLATEHGISASHLQRRFTTLLGLSPSEYSAGLRQMQFHALLEEGHGVTEAIIAAGYRSSSRAYARRDGITPSARRSGGKGEDLLALHWPCRFGIPEQSCWLSAGLSARGVVVIQLSDNREAGQQALEARLPRANWQQMETETDGQDGNAHAASRLLHASLGARLLALCEQPETSHALLLELPLDVRGTAFQLSVWQQLNATVSGDTLTYRQLAEALERPTASRAVANACGANPLALLTPCHRVVRGDGGLGGYRWGVPLKQARLAQESGTRRE</sequence>
<dbReference type="InterPro" id="IPR035451">
    <property type="entry name" value="Ada-like_dom_sf"/>
</dbReference>
<feature type="region of interest" description="Disordered" evidence="3">
    <location>
        <begin position="86"/>
        <end position="122"/>
    </location>
</feature>
<organism evidence="5 6">
    <name type="scientific">Cobetia amphilecti</name>
    <dbReference type="NCBI Taxonomy" id="1055104"/>
    <lineage>
        <taxon>Bacteria</taxon>
        <taxon>Pseudomonadati</taxon>
        <taxon>Pseudomonadota</taxon>
        <taxon>Gammaproteobacteria</taxon>
        <taxon>Oceanospirillales</taxon>
        <taxon>Halomonadaceae</taxon>
        <taxon>Cobetia</taxon>
    </lineage>
</organism>
<dbReference type="SUPFAM" id="SSF46767">
    <property type="entry name" value="Methylated DNA-protein cysteine methyltransferase, C-terminal domain"/>
    <property type="match status" value="1"/>
</dbReference>
<dbReference type="SMART" id="SM00342">
    <property type="entry name" value="HTH_ARAC"/>
    <property type="match status" value="1"/>
</dbReference>
<dbReference type="EMBL" id="JASCSA010000007">
    <property type="protein sequence ID" value="MDI5884808.1"/>
    <property type="molecule type" value="Genomic_DNA"/>
</dbReference>
<dbReference type="Gene3D" id="1.10.10.10">
    <property type="entry name" value="Winged helix-like DNA-binding domain superfamily/Winged helix DNA-binding domain"/>
    <property type="match status" value="1"/>
</dbReference>
<dbReference type="GO" id="GO:0032259">
    <property type="term" value="P:methylation"/>
    <property type="evidence" value="ECO:0007669"/>
    <property type="project" value="UniProtKB-KW"/>
</dbReference>
<dbReference type="EC" id="2.1.1.63" evidence="5"/>
<dbReference type="InterPro" id="IPR018060">
    <property type="entry name" value="HTH_AraC"/>
</dbReference>
<evidence type="ECO:0000256" key="1">
    <source>
        <dbReference type="ARBA" id="ARBA00022763"/>
    </source>
</evidence>
<keyword evidence="1" id="KW-0227">DNA damage</keyword>
<dbReference type="InterPro" id="IPR036388">
    <property type="entry name" value="WH-like_DNA-bd_sf"/>
</dbReference>
<evidence type="ECO:0000313" key="5">
    <source>
        <dbReference type="EMBL" id="MDI5884808.1"/>
    </source>
</evidence>
<reference evidence="6" key="1">
    <citation type="submission" date="2023-07" db="EMBL/GenBank/DDBJ databases">
        <title>Genome-based characterization of strain KMM 296 and proposal for reclassification of Cobetia litoralis and Cobetia pacifica, and emended description of the species Cobetia amphilecti and Cobetia marina.</title>
        <authorList>
            <person name="Balabanova L."/>
            <person name="Nedashkovskaya O."/>
        </authorList>
    </citation>
    <scope>NUCLEOTIDE SEQUENCE [LARGE SCALE GENOMIC DNA]</scope>
    <source>
        <strain evidence="6">NRIC 0815</strain>
    </source>
</reference>
<dbReference type="PROSITE" id="PS01124">
    <property type="entry name" value="HTH_ARAC_FAMILY_2"/>
    <property type="match status" value="1"/>
</dbReference>
<evidence type="ECO:0000256" key="3">
    <source>
        <dbReference type="SAM" id="MobiDB-lite"/>
    </source>
</evidence>
<keyword evidence="5" id="KW-0489">Methyltransferase</keyword>
<dbReference type="Gene3D" id="3.40.10.10">
    <property type="entry name" value="DNA Methylphosphotriester Repair Domain"/>
    <property type="match status" value="1"/>
</dbReference>
<dbReference type="PANTHER" id="PTHR10815">
    <property type="entry name" value="METHYLATED-DNA--PROTEIN-CYSTEINE METHYLTRANSFERASE"/>
    <property type="match status" value="1"/>
</dbReference>
<comment type="caution">
    <text evidence="5">The sequence shown here is derived from an EMBL/GenBank/DDBJ whole genome shotgun (WGS) entry which is preliminary data.</text>
</comment>
<dbReference type="InterPro" id="IPR036217">
    <property type="entry name" value="MethylDNA_cys_MeTrfase_DNAb"/>
</dbReference>
<evidence type="ECO:0000313" key="6">
    <source>
        <dbReference type="Proteomes" id="UP001229025"/>
    </source>
</evidence>
<protein>
    <submittedName>
        <fullName evidence="5">Methylated-DNA--[protein]-cysteine S-methyltransferase</fullName>
        <ecNumber evidence="5">2.1.1.63</ecNumber>
    </submittedName>
</protein>
<dbReference type="InterPro" id="IPR014048">
    <property type="entry name" value="MethylDNA_cys_MeTrfase_DNA-bd"/>
</dbReference>
<feature type="region of interest" description="Disordered" evidence="3">
    <location>
        <begin position="1"/>
        <end position="22"/>
    </location>
</feature>